<dbReference type="EMBL" id="MLQM01000125">
    <property type="protein sequence ID" value="OHU99354.1"/>
    <property type="molecule type" value="Genomic_DNA"/>
</dbReference>
<sequence length="228" mass="25878">MPKKYGVKEKDQVVAHILNLVLTGKLRTGDRVDRNEIAEDLGLSRVPIQEAILQLEHDGILSTRYHRGAFVERFDEAALREHHELYGLLHGLASARAAANPTPELITRLDELMARMRASMETRAFREAGWEYRRIINAAYAGPRLQAMIRASQSLVPLTFWVTYMEKPDQMLPFYEAENTAIHRRDPEAARAACLGRSELMSQLMLAELVRRRVFSAAPTPEQPAAVF</sequence>
<dbReference type="InterPro" id="IPR011711">
    <property type="entry name" value="GntR_C"/>
</dbReference>
<dbReference type="Gene3D" id="1.20.120.530">
    <property type="entry name" value="GntR ligand-binding domain-like"/>
    <property type="match status" value="1"/>
</dbReference>
<dbReference type="CDD" id="cd07377">
    <property type="entry name" value="WHTH_GntR"/>
    <property type="match status" value="1"/>
</dbReference>
<feature type="domain" description="HTH gntR-type" evidence="4">
    <location>
        <begin position="7"/>
        <end position="74"/>
    </location>
</feature>
<evidence type="ECO:0000256" key="2">
    <source>
        <dbReference type="ARBA" id="ARBA00023125"/>
    </source>
</evidence>
<dbReference type="SMART" id="SM00345">
    <property type="entry name" value="HTH_GNTR"/>
    <property type="match status" value="1"/>
</dbReference>
<dbReference type="SUPFAM" id="SSF48008">
    <property type="entry name" value="GntR ligand-binding domain-like"/>
    <property type="match status" value="1"/>
</dbReference>
<dbReference type="Pfam" id="PF00392">
    <property type="entry name" value="GntR"/>
    <property type="match status" value="1"/>
</dbReference>
<dbReference type="Proteomes" id="UP000179734">
    <property type="component" value="Unassembled WGS sequence"/>
</dbReference>
<dbReference type="Gene3D" id="1.10.10.10">
    <property type="entry name" value="Winged helix-like DNA-binding domain superfamily/Winged helix DNA-binding domain"/>
    <property type="match status" value="1"/>
</dbReference>
<keyword evidence="3" id="KW-0804">Transcription</keyword>
<reference evidence="6" key="3">
    <citation type="submission" date="2018-01" db="EMBL/GenBank/DDBJ databases">
        <authorList>
            <person name="Gaut B.S."/>
            <person name="Morton B.R."/>
            <person name="Clegg M.T."/>
            <person name="Duvall M.R."/>
        </authorList>
    </citation>
    <scope>NUCLEOTIDE SEQUENCE</scope>
    <source>
        <strain evidence="6">ATCC BAA-2683</strain>
    </source>
</reference>
<dbReference type="SUPFAM" id="SSF46785">
    <property type="entry name" value="Winged helix' DNA-binding domain"/>
    <property type="match status" value="1"/>
</dbReference>
<evidence type="ECO:0000256" key="1">
    <source>
        <dbReference type="ARBA" id="ARBA00023015"/>
    </source>
</evidence>
<dbReference type="AlphaFoldDB" id="A0A1S1NFJ3"/>
<dbReference type="GO" id="GO:0003700">
    <property type="term" value="F:DNA-binding transcription factor activity"/>
    <property type="evidence" value="ECO:0007669"/>
    <property type="project" value="InterPro"/>
</dbReference>
<dbReference type="Proteomes" id="UP000238296">
    <property type="component" value="Unassembled WGS sequence"/>
</dbReference>
<evidence type="ECO:0000313" key="5">
    <source>
        <dbReference type="EMBL" id="OHU99354.1"/>
    </source>
</evidence>
<evidence type="ECO:0000313" key="6">
    <source>
        <dbReference type="EMBL" id="PQM49710.1"/>
    </source>
</evidence>
<evidence type="ECO:0000259" key="4">
    <source>
        <dbReference type="PROSITE" id="PS50949"/>
    </source>
</evidence>
<keyword evidence="2" id="KW-0238">DNA-binding</keyword>
<evidence type="ECO:0000313" key="8">
    <source>
        <dbReference type="Proteomes" id="UP000238296"/>
    </source>
</evidence>
<accession>A0A1S1NFJ3</accession>
<name>A0A1S1NFJ3_9MYCO</name>
<organism evidence="5 7">
    <name type="scientific">Mycobacterium talmoniae</name>
    <dbReference type="NCBI Taxonomy" id="1858794"/>
    <lineage>
        <taxon>Bacteria</taxon>
        <taxon>Bacillati</taxon>
        <taxon>Actinomycetota</taxon>
        <taxon>Actinomycetes</taxon>
        <taxon>Mycobacteriales</taxon>
        <taxon>Mycobacteriaceae</taxon>
        <taxon>Mycobacterium</taxon>
    </lineage>
</organism>
<dbReference type="EMBL" id="PPEA01000011">
    <property type="protein sequence ID" value="PQM49710.1"/>
    <property type="molecule type" value="Genomic_DNA"/>
</dbReference>
<protein>
    <submittedName>
        <fullName evidence="5">GntR family transcriptional regulator</fullName>
    </submittedName>
    <submittedName>
        <fullName evidence="6">Putative HTH-type transcriptional regulator</fullName>
    </submittedName>
</protein>
<dbReference type="Pfam" id="PF07729">
    <property type="entry name" value="FCD"/>
    <property type="match status" value="1"/>
</dbReference>
<evidence type="ECO:0000256" key="3">
    <source>
        <dbReference type="ARBA" id="ARBA00023163"/>
    </source>
</evidence>
<dbReference type="InterPro" id="IPR036388">
    <property type="entry name" value="WH-like_DNA-bd_sf"/>
</dbReference>
<dbReference type="InterPro" id="IPR000524">
    <property type="entry name" value="Tscrpt_reg_HTH_GntR"/>
</dbReference>
<reference evidence="6 8" key="2">
    <citation type="journal article" date="2017" name="Int. J. Syst. Evol. Microbiol.">
        <title>Mycobacterium talmoniae sp. nov., a slowly growing mycobacterium isolated from human respiratory samples.</title>
        <authorList>
            <person name="Davidson R.M."/>
            <person name="DeGroote M.A."/>
            <person name="Marola J.L."/>
            <person name="Buss S."/>
            <person name="Jones V."/>
            <person name="McNeil M.R."/>
            <person name="Freifeld A.G."/>
            <person name="Elaine Epperson L."/>
            <person name="Hasan N.A."/>
            <person name="Jackson M."/>
            <person name="Iwen P.C."/>
            <person name="Salfinger M."/>
            <person name="Strong M."/>
        </authorList>
    </citation>
    <scope>NUCLEOTIDE SEQUENCE [LARGE SCALE GENOMIC DNA]</scope>
    <source>
        <strain evidence="6 8">ATCC BAA-2683</strain>
    </source>
</reference>
<proteinExistence type="predicted"/>
<dbReference type="GO" id="GO:0003677">
    <property type="term" value="F:DNA binding"/>
    <property type="evidence" value="ECO:0007669"/>
    <property type="project" value="UniProtKB-KW"/>
</dbReference>
<dbReference type="PANTHER" id="PTHR43537">
    <property type="entry name" value="TRANSCRIPTIONAL REGULATOR, GNTR FAMILY"/>
    <property type="match status" value="1"/>
</dbReference>
<gene>
    <name evidence="5" type="ORF">BKN37_19335</name>
    <name evidence="6" type="ORF">C1Y40_00060</name>
</gene>
<keyword evidence="7" id="KW-1185">Reference proteome</keyword>
<comment type="caution">
    <text evidence="5">The sequence shown here is derived from an EMBL/GenBank/DDBJ whole genome shotgun (WGS) entry which is preliminary data.</text>
</comment>
<evidence type="ECO:0000313" key="7">
    <source>
        <dbReference type="Proteomes" id="UP000179734"/>
    </source>
</evidence>
<keyword evidence="1" id="KW-0805">Transcription regulation</keyword>
<dbReference type="InterPro" id="IPR036390">
    <property type="entry name" value="WH_DNA-bd_sf"/>
</dbReference>
<reference evidence="5 7" key="1">
    <citation type="submission" date="2016-10" db="EMBL/GenBank/DDBJ databases">
        <title>Genome sequence of Mycobacterium talmonii.</title>
        <authorList>
            <person name="Greninger A.L."/>
            <person name="Elliott B."/>
            <person name="Vasireddy S."/>
            <person name="Vasireddy R."/>
        </authorList>
    </citation>
    <scope>NUCLEOTIDE SEQUENCE [LARGE SCALE GENOMIC DNA]</scope>
    <source>
        <strain evidence="5">MO-5499</strain>
        <strain evidence="7">NE-TNMC-100812</strain>
    </source>
</reference>
<dbReference type="InterPro" id="IPR008920">
    <property type="entry name" value="TF_FadR/GntR_C"/>
</dbReference>
<dbReference type="PROSITE" id="PS50949">
    <property type="entry name" value="HTH_GNTR"/>
    <property type="match status" value="1"/>
</dbReference>
<dbReference type="RefSeq" id="WP_071028580.1">
    <property type="nucleotide sequence ID" value="NZ_MLQM01000125.1"/>
</dbReference>
<dbReference type="PANTHER" id="PTHR43537:SF45">
    <property type="entry name" value="GNTR FAMILY REGULATORY PROTEIN"/>
    <property type="match status" value="1"/>
</dbReference>